<dbReference type="OrthoDB" id="415532at2759"/>
<feature type="compositionally biased region" description="Basic and acidic residues" evidence="1">
    <location>
        <begin position="95"/>
        <end position="109"/>
    </location>
</feature>
<feature type="domain" description="DUF4246" evidence="2">
    <location>
        <begin position="42"/>
        <end position="256"/>
    </location>
</feature>
<dbReference type="Proteomes" id="UP001140172">
    <property type="component" value="Unassembled WGS sequence"/>
</dbReference>
<dbReference type="InterPro" id="IPR049192">
    <property type="entry name" value="DUF4246_C"/>
</dbReference>
<name>A0A9W8LMR6_9FUNG</name>
<organism evidence="3 4">
    <name type="scientific">Coemansia interrupta</name>
    <dbReference type="NCBI Taxonomy" id="1126814"/>
    <lineage>
        <taxon>Eukaryota</taxon>
        <taxon>Fungi</taxon>
        <taxon>Fungi incertae sedis</taxon>
        <taxon>Zoopagomycota</taxon>
        <taxon>Kickxellomycotina</taxon>
        <taxon>Kickxellomycetes</taxon>
        <taxon>Kickxellales</taxon>
        <taxon>Kickxellaceae</taxon>
        <taxon>Coemansia</taxon>
    </lineage>
</organism>
<evidence type="ECO:0000313" key="4">
    <source>
        <dbReference type="Proteomes" id="UP001140172"/>
    </source>
</evidence>
<feature type="region of interest" description="Disordered" evidence="1">
    <location>
        <begin position="95"/>
        <end position="122"/>
    </location>
</feature>
<dbReference type="InterPro" id="IPR025340">
    <property type="entry name" value="DUF4246"/>
</dbReference>
<comment type="caution">
    <text evidence="3">The sequence shown here is derived from an EMBL/GenBank/DDBJ whole genome shotgun (WGS) entry which is preliminary data.</text>
</comment>
<proteinExistence type="predicted"/>
<sequence>MDIIKLSAKVRSKPNWIEKLEDETTVQEWVGQLKQRPGMTKEHIDYFVAELRYYAKLQRANDGSGAKLSGVDMVWTMTIDDSDTLAHDFRHHVDSKFKNPTDSEDRPTSDDPNSARTDPGPKHTTYCAIYPSYYSLVYGKTSILERPAKSPIDALDPPSFGSIPESFYAWKQAICELNQRMVGDSSFIPINEKYLEYCSRMRHWLPADIHVNDDGSVAFKSYINDLHPGTYPETYTTIARIIARCLPVLEQVLTDWKHPRDLLGSVEIKQGLVVCYPNVYQHMIRCDPPRDSSGIPKDSSSPFVMKTLTIYLVDPSVRIVSTSVVPPQQKKWWVDEVSKTPLMKSLPWFVRDQIIANVDMPMSSDEAWDIETMTTIVSL</sequence>
<feature type="domain" description="DUF4246" evidence="2">
    <location>
        <begin position="263"/>
        <end position="335"/>
    </location>
</feature>
<dbReference type="PANTHER" id="PTHR33119:SF1">
    <property type="entry name" value="FE2OG DIOXYGENASE DOMAIN-CONTAINING PROTEIN"/>
    <property type="match status" value="1"/>
</dbReference>
<dbReference type="AlphaFoldDB" id="A0A9W8LMR6"/>
<protein>
    <recommendedName>
        <fullName evidence="2">DUF4246 domain-containing protein</fullName>
    </recommendedName>
</protein>
<keyword evidence="4" id="KW-1185">Reference proteome</keyword>
<dbReference type="PANTHER" id="PTHR33119">
    <property type="entry name" value="IFI3P"/>
    <property type="match status" value="1"/>
</dbReference>
<gene>
    <name evidence="3" type="ORF">GGI15_001989</name>
</gene>
<dbReference type="EMBL" id="JANBUM010000093">
    <property type="protein sequence ID" value="KAJ2785244.1"/>
    <property type="molecule type" value="Genomic_DNA"/>
</dbReference>
<dbReference type="Pfam" id="PF14033">
    <property type="entry name" value="DUF4246"/>
    <property type="match status" value="2"/>
</dbReference>
<evidence type="ECO:0000313" key="3">
    <source>
        <dbReference type="EMBL" id="KAJ2785244.1"/>
    </source>
</evidence>
<evidence type="ECO:0000256" key="1">
    <source>
        <dbReference type="SAM" id="MobiDB-lite"/>
    </source>
</evidence>
<reference evidence="3" key="1">
    <citation type="submission" date="2022-07" db="EMBL/GenBank/DDBJ databases">
        <title>Phylogenomic reconstructions and comparative analyses of Kickxellomycotina fungi.</title>
        <authorList>
            <person name="Reynolds N.K."/>
            <person name="Stajich J.E."/>
            <person name="Barry K."/>
            <person name="Grigoriev I.V."/>
            <person name="Crous P."/>
            <person name="Smith M.E."/>
        </authorList>
    </citation>
    <scope>NUCLEOTIDE SEQUENCE</scope>
    <source>
        <strain evidence="3">BCRC 34489</strain>
    </source>
</reference>
<accession>A0A9W8LMR6</accession>
<evidence type="ECO:0000259" key="2">
    <source>
        <dbReference type="Pfam" id="PF14033"/>
    </source>
</evidence>